<dbReference type="GO" id="GO:0051259">
    <property type="term" value="P:protein complex oligomerization"/>
    <property type="evidence" value="ECO:0007669"/>
    <property type="project" value="InterPro"/>
</dbReference>
<dbReference type="Proteomes" id="UP001162044">
    <property type="component" value="Unassembled WGS sequence"/>
</dbReference>
<dbReference type="RefSeq" id="WP_164455372.1">
    <property type="nucleotide sequence ID" value="NZ_AP022372.1"/>
</dbReference>
<feature type="domain" description="Bacteriophage CI repressor N-terminal" evidence="1">
    <location>
        <begin position="13"/>
        <end position="77"/>
    </location>
</feature>
<dbReference type="InterPro" id="IPR032499">
    <property type="entry name" value="Phage_CI_C"/>
</dbReference>
<dbReference type="EMBL" id="JAHWLI010000012">
    <property type="protein sequence ID" value="MBW3115904.1"/>
    <property type="molecule type" value="Genomic_DNA"/>
</dbReference>
<comment type="caution">
    <text evidence="3">The sequence shown here is derived from an EMBL/GenBank/DDBJ whole genome shotgun (WGS) entry which is preliminary data.</text>
</comment>
<proteinExistence type="predicted"/>
<name>A0AAE3CWI2_PRORE</name>
<evidence type="ECO:0000313" key="5">
    <source>
        <dbReference type="Proteomes" id="UP001155882"/>
    </source>
</evidence>
<dbReference type="EMBL" id="JARVQW010000006">
    <property type="protein sequence ID" value="MDH2306503.1"/>
    <property type="molecule type" value="Genomic_DNA"/>
</dbReference>
<dbReference type="GO" id="GO:0045892">
    <property type="term" value="P:negative regulation of DNA-templated transcription"/>
    <property type="evidence" value="ECO:0007669"/>
    <property type="project" value="InterPro"/>
</dbReference>
<dbReference type="InterPro" id="IPR010982">
    <property type="entry name" value="Lambda_DNA-bd_dom_sf"/>
</dbReference>
<organism evidence="3 5">
    <name type="scientific">Providencia rettgeri</name>
    <dbReference type="NCBI Taxonomy" id="587"/>
    <lineage>
        <taxon>Bacteria</taxon>
        <taxon>Pseudomonadati</taxon>
        <taxon>Pseudomonadota</taxon>
        <taxon>Gammaproteobacteria</taxon>
        <taxon>Enterobacterales</taxon>
        <taxon>Morganellaceae</taxon>
        <taxon>Providencia</taxon>
    </lineage>
</organism>
<dbReference type="GeneID" id="92274189"/>
<feature type="domain" description="Bacteriophage CI repressor C-terminal" evidence="2">
    <location>
        <begin position="86"/>
        <end position="188"/>
    </location>
</feature>
<dbReference type="Proteomes" id="UP001155882">
    <property type="component" value="Unassembled WGS sequence"/>
</dbReference>
<sequence length="194" mass="21717">MNLEIDFTKSGGEVLDRCIEAYGFGSKVALAEHLGIASSSLSMRYKRDLFPADIVVRCVLETGANLEWLTFGTGTPFTHEKVDVLKITNFKLINGELIQSSNVMFDKAMFKNTAPLPAEPKSIQEDNNYYIIDKHFSDIFDGKWLVDIEGKISIRELTRIPIKKVRVSGVGIPFDCDLDDLSILGRVVTIIENQ</sequence>
<dbReference type="Gene3D" id="1.10.260.40">
    <property type="entry name" value="lambda repressor-like DNA-binding domains"/>
    <property type="match status" value="1"/>
</dbReference>
<dbReference type="Pfam" id="PF16452">
    <property type="entry name" value="Phage_CI_C"/>
    <property type="match status" value="1"/>
</dbReference>
<reference evidence="3" key="1">
    <citation type="submission" date="2021-07" db="EMBL/GenBank/DDBJ databases">
        <authorList>
            <person name="Stanton E."/>
        </authorList>
    </citation>
    <scope>NUCLEOTIDE SEQUENCE</scope>
    <source>
        <strain evidence="3">2021EL-01139</strain>
    </source>
</reference>
<dbReference type="AlphaFoldDB" id="A0AAE3CWI2"/>
<reference evidence="4" key="2">
    <citation type="submission" date="2023-04" db="EMBL/GenBank/DDBJ databases">
        <authorList>
            <person name="Li W."/>
        </authorList>
    </citation>
    <scope>NUCLEOTIDE SEQUENCE</scope>
    <source>
        <strain evidence="4">QITACRE101</strain>
    </source>
</reference>
<accession>A0AAE3CWI2</accession>
<evidence type="ECO:0000313" key="3">
    <source>
        <dbReference type="EMBL" id="MBW3115904.1"/>
    </source>
</evidence>
<dbReference type="GO" id="GO:0003677">
    <property type="term" value="F:DNA binding"/>
    <property type="evidence" value="ECO:0007669"/>
    <property type="project" value="InterPro"/>
</dbReference>
<gene>
    <name evidence="3" type="ORF">KYI77_05450</name>
    <name evidence="4" type="ORF">QDQ51_13910</name>
</gene>
<dbReference type="Pfam" id="PF07022">
    <property type="entry name" value="Phage_CI_repr"/>
    <property type="match status" value="1"/>
</dbReference>
<reference evidence="4" key="3">
    <citation type="submission" date="2023-10" db="EMBL/GenBank/DDBJ databases">
        <title>Analysis of Resistance Genes of Carbapenem-resistant Providencia rettgeri.</title>
        <authorList>
            <person name="Liu M."/>
        </authorList>
    </citation>
    <scope>NUCLEOTIDE SEQUENCE</scope>
    <source>
        <strain evidence="4">QITACRE101</strain>
    </source>
</reference>
<dbReference type="Gene3D" id="2.10.109.10">
    <property type="entry name" value="Umud Fragment, subunit A"/>
    <property type="match status" value="1"/>
</dbReference>
<evidence type="ECO:0000259" key="1">
    <source>
        <dbReference type="Pfam" id="PF07022"/>
    </source>
</evidence>
<evidence type="ECO:0000259" key="2">
    <source>
        <dbReference type="Pfam" id="PF16452"/>
    </source>
</evidence>
<dbReference type="InterPro" id="IPR010744">
    <property type="entry name" value="Phage_CI_N"/>
</dbReference>
<evidence type="ECO:0000313" key="4">
    <source>
        <dbReference type="EMBL" id="MDH2306503.1"/>
    </source>
</evidence>
<protein>
    <submittedName>
        <fullName evidence="3">Helix-turn-helix domain-containing protein</fullName>
    </submittedName>
    <submittedName>
        <fullName evidence="4">Phage repressor protein CI</fullName>
    </submittedName>
</protein>